<evidence type="ECO:0000313" key="2">
    <source>
        <dbReference type="EMBL" id="ENZ34496.1"/>
    </source>
</evidence>
<dbReference type="Proteomes" id="UP000013041">
    <property type="component" value="Unassembled WGS sequence"/>
</dbReference>
<dbReference type="EMBL" id="AGYG01000028">
    <property type="protein sequence ID" value="ENZ34496.1"/>
    <property type="molecule type" value="Genomic_DNA"/>
</dbReference>
<evidence type="ECO:0000256" key="1">
    <source>
        <dbReference type="SAM" id="MobiDB-lite"/>
    </source>
</evidence>
<accession>N9Z3J8</accession>
<feature type="region of interest" description="Disordered" evidence="1">
    <location>
        <begin position="92"/>
        <end position="140"/>
    </location>
</feature>
<dbReference type="PATRIC" id="fig|997897.5.peg.4083"/>
<dbReference type="InterPro" id="IPR008160">
    <property type="entry name" value="Collagen"/>
</dbReference>
<dbReference type="Pfam" id="PF01391">
    <property type="entry name" value="Collagen"/>
    <property type="match status" value="1"/>
</dbReference>
<sequence length="304" mass="31360">MRYDYANGMNRGEYSYDESNEYSGYDNRYAEPMGTKPNSFYHRCCQGPTGPAGPPGCPGLPGPMGPQGCPGPQGITGPTGAMGPQGYVGPTGPMGPTGPAGQAGAVGPTGPAGSTGPMGPAGTTGVTGATGPTGPAGNENSVSCRCKEQMRNIIQQIIALYPNNNLLVTLSSGDASFGRPGSLILGPDGRTGVFEVINPQNQMQYLSICSIDTIQIDNATYNDTIVYLPEPFPAPTDCCADCQAAIRSLLPVGTAGVNIITSSQTPSVGTVIRNEYGMLVLSNEARTNITFVSSCSIDLFLINT</sequence>
<dbReference type="AlphaFoldDB" id="N9Z3J8"/>
<dbReference type="PANTHER" id="PTHR24637:SF428">
    <property type="entry name" value="SCAVENGER RECEPTOR CLASS A MEMBER 3"/>
    <property type="match status" value="1"/>
</dbReference>
<gene>
    <name evidence="2" type="ORF">HMPREF1097_03881</name>
</gene>
<organism evidence="2 3">
    <name type="scientific">Enterocloster bolteae 90B8</name>
    <dbReference type="NCBI Taxonomy" id="997897"/>
    <lineage>
        <taxon>Bacteria</taxon>
        <taxon>Bacillati</taxon>
        <taxon>Bacillota</taxon>
        <taxon>Clostridia</taxon>
        <taxon>Lachnospirales</taxon>
        <taxon>Lachnospiraceae</taxon>
        <taxon>Enterocloster</taxon>
    </lineage>
</organism>
<dbReference type="PANTHER" id="PTHR24637">
    <property type="entry name" value="COLLAGEN"/>
    <property type="match status" value="1"/>
</dbReference>
<feature type="compositionally biased region" description="Low complexity" evidence="1">
    <location>
        <begin position="97"/>
        <end position="137"/>
    </location>
</feature>
<proteinExistence type="predicted"/>
<protein>
    <submittedName>
        <fullName evidence="2">Uncharacterized protein</fullName>
    </submittedName>
</protein>
<reference evidence="2 3" key="1">
    <citation type="submission" date="2013-01" db="EMBL/GenBank/DDBJ databases">
        <title>The Genome Sequence of Clostridium bolteae 90B8.</title>
        <authorList>
            <consortium name="The Broad Institute Genome Sequencing Platform"/>
            <person name="Earl A."/>
            <person name="Ward D."/>
            <person name="Feldgarden M."/>
            <person name="Gevers D."/>
            <person name="Courvalin P."/>
            <person name="Lambert T."/>
            <person name="Walker B."/>
            <person name="Young S.K."/>
            <person name="Zeng Q."/>
            <person name="Gargeya S."/>
            <person name="Fitzgerald M."/>
            <person name="Haas B."/>
            <person name="Abouelleil A."/>
            <person name="Alvarado L."/>
            <person name="Arachchi H.M."/>
            <person name="Berlin A.M."/>
            <person name="Chapman S.B."/>
            <person name="Dewar J."/>
            <person name="Goldberg J."/>
            <person name="Griggs A."/>
            <person name="Gujja S."/>
            <person name="Hansen M."/>
            <person name="Howarth C."/>
            <person name="Imamovic A."/>
            <person name="Larimer J."/>
            <person name="McCowan C."/>
            <person name="Murphy C."/>
            <person name="Neiman D."/>
            <person name="Pearson M."/>
            <person name="Priest M."/>
            <person name="Roberts A."/>
            <person name="Saif S."/>
            <person name="Shea T."/>
            <person name="Sisk P."/>
            <person name="Sykes S."/>
            <person name="Wortman J."/>
            <person name="Nusbaum C."/>
            <person name="Birren B."/>
        </authorList>
    </citation>
    <scope>NUCLEOTIDE SEQUENCE [LARGE SCALE GENOMIC DNA]</scope>
    <source>
        <strain evidence="2 3">90B8</strain>
    </source>
</reference>
<evidence type="ECO:0000313" key="3">
    <source>
        <dbReference type="Proteomes" id="UP000013041"/>
    </source>
</evidence>
<comment type="caution">
    <text evidence="2">The sequence shown here is derived from an EMBL/GenBank/DDBJ whole genome shotgun (WGS) entry which is preliminary data.</text>
</comment>
<name>N9Z3J8_9FIRM</name>
<dbReference type="HOGENOM" id="CLU_063631_0_0_9"/>